<evidence type="ECO:0000313" key="2">
    <source>
        <dbReference type="Proteomes" id="UP000761534"/>
    </source>
</evidence>
<reference evidence="1" key="1">
    <citation type="journal article" date="2019" name="G3 (Bethesda)">
        <title>Genome Assemblies of Two Rare Opportunistic Yeast Pathogens: Diutina rugosa (syn. Candida rugosa) and Trichomonascus ciferrii (syn. Candida ciferrii).</title>
        <authorList>
            <person name="Mixao V."/>
            <person name="Saus E."/>
            <person name="Hansen A.P."/>
            <person name="Lass-Florl C."/>
            <person name="Gabaldon T."/>
        </authorList>
    </citation>
    <scope>NUCLEOTIDE SEQUENCE</scope>
    <source>
        <strain evidence="1">CBS 4856</strain>
    </source>
</reference>
<gene>
    <name evidence="1" type="ORF">TRICI_006763</name>
</gene>
<organism evidence="1 2">
    <name type="scientific">Trichomonascus ciferrii</name>
    <dbReference type="NCBI Taxonomy" id="44093"/>
    <lineage>
        <taxon>Eukaryota</taxon>
        <taxon>Fungi</taxon>
        <taxon>Dikarya</taxon>
        <taxon>Ascomycota</taxon>
        <taxon>Saccharomycotina</taxon>
        <taxon>Dipodascomycetes</taxon>
        <taxon>Dipodascales</taxon>
        <taxon>Trichomonascaceae</taxon>
        <taxon>Trichomonascus</taxon>
        <taxon>Trichomonascus ciferrii complex</taxon>
    </lineage>
</organism>
<keyword evidence="2" id="KW-1185">Reference proteome</keyword>
<comment type="caution">
    <text evidence="1">The sequence shown here is derived from an EMBL/GenBank/DDBJ whole genome shotgun (WGS) entry which is preliminary data.</text>
</comment>
<sequence length="97" mass="11064">MRGHKLQQEWQKQHIEVSRFCVARVQHLQGHREFEYIMDNNKYSNFIILQGRQGRAVLKVSIRESILSTSSTTLLASSSTTAAMTTVESTSSIKSTY</sequence>
<name>A0A642UDN0_9ASCO</name>
<dbReference type="Proteomes" id="UP000761534">
    <property type="component" value="Unassembled WGS sequence"/>
</dbReference>
<dbReference type="VEuPathDB" id="FungiDB:TRICI_006763"/>
<accession>A0A642UDN0</accession>
<proteinExistence type="predicted"/>
<evidence type="ECO:0000313" key="1">
    <source>
        <dbReference type="EMBL" id="KAA8897248.1"/>
    </source>
</evidence>
<protein>
    <submittedName>
        <fullName evidence="1">Uncharacterized protein</fullName>
    </submittedName>
</protein>
<dbReference type="AlphaFoldDB" id="A0A642UDN0"/>
<dbReference type="EMBL" id="SWFS01000567">
    <property type="protein sequence ID" value="KAA8897248.1"/>
    <property type="molecule type" value="Genomic_DNA"/>
</dbReference>